<keyword evidence="3" id="KW-1185">Reference proteome</keyword>
<comment type="caution">
    <text evidence="2">The sequence shown here is derived from an EMBL/GenBank/DDBJ whole genome shotgun (WGS) entry which is preliminary data.</text>
</comment>
<sequence length="236" mass="25728">MSRSGHGRWGLRRGDASAVGNHGAAVGPEGACGDPAAVHLFGATPLSPWSPAQHHVNRRIRNYDRSASVQFVVPVLPEMHAPVHSAPAGPPAEGWGYAEPWQLPDPGDPKTLMQWPVQWTYAMQPKDASIGNLRCRWCKEAMMPGEFLWSPASAMAEAAVLADPTWGTKVDAHGVPIAVKAARARERREQLKRAAEAEAAQSQAAARRRLDMRVLQVEVDREARDDAVNRALVFDN</sequence>
<protein>
    <submittedName>
        <fullName evidence="2">Uncharacterized protein</fullName>
    </submittedName>
</protein>
<dbReference type="Proteomes" id="UP001445335">
    <property type="component" value="Unassembled WGS sequence"/>
</dbReference>
<feature type="compositionally biased region" description="Basic residues" evidence="1">
    <location>
        <begin position="1"/>
        <end position="11"/>
    </location>
</feature>
<evidence type="ECO:0000256" key="1">
    <source>
        <dbReference type="SAM" id="MobiDB-lite"/>
    </source>
</evidence>
<proteinExistence type="predicted"/>
<accession>A0AAW1RG55</accession>
<evidence type="ECO:0000313" key="3">
    <source>
        <dbReference type="Proteomes" id="UP001445335"/>
    </source>
</evidence>
<feature type="region of interest" description="Disordered" evidence="1">
    <location>
        <begin position="1"/>
        <end position="24"/>
    </location>
</feature>
<organism evidence="2 3">
    <name type="scientific">Elliptochloris bilobata</name>
    <dbReference type="NCBI Taxonomy" id="381761"/>
    <lineage>
        <taxon>Eukaryota</taxon>
        <taxon>Viridiplantae</taxon>
        <taxon>Chlorophyta</taxon>
        <taxon>core chlorophytes</taxon>
        <taxon>Trebouxiophyceae</taxon>
        <taxon>Trebouxiophyceae incertae sedis</taxon>
        <taxon>Elliptochloris clade</taxon>
        <taxon>Elliptochloris</taxon>
    </lineage>
</organism>
<dbReference type="EMBL" id="JALJOU010000040">
    <property type="protein sequence ID" value="KAK9832613.1"/>
    <property type="molecule type" value="Genomic_DNA"/>
</dbReference>
<gene>
    <name evidence="2" type="ORF">WJX81_003647</name>
</gene>
<evidence type="ECO:0000313" key="2">
    <source>
        <dbReference type="EMBL" id="KAK9832613.1"/>
    </source>
</evidence>
<reference evidence="2 3" key="1">
    <citation type="journal article" date="2024" name="Nat. Commun.">
        <title>Phylogenomics reveals the evolutionary origins of lichenization in chlorophyte algae.</title>
        <authorList>
            <person name="Puginier C."/>
            <person name="Libourel C."/>
            <person name="Otte J."/>
            <person name="Skaloud P."/>
            <person name="Haon M."/>
            <person name="Grisel S."/>
            <person name="Petersen M."/>
            <person name="Berrin J.G."/>
            <person name="Delaux P.M."/>
            <person name="Dal Grande F."/>
            <person name="Keller J."/>
        </authorList>
    </citation>
    <scope>NUCLEOTIDE SEQUENCE [LARGE SCALE GENOMIC DNA]</scope>
    <source>
        <strain evidence="2 3">SAG 245.80</strain>
    </source>
</reference>
<name>A0AAW1RG55_9CHLO</name>
<dbReference type="AlphaFoldDB" id="A0AAW1RG55"/>